<comment type="caution">
    <text evidence="2">The sequence shown here is derived from an EMBL/GenBank/DDBJ whole genome shotgun (WGS) entry which is preliminary data.</text>
</comment>
<evidence type="ECO:0000313" key="2">
    <source>
        <dbReference type="EMBL" id="OIJ39480.1"/>
    </source>
</evidence>
<dbReference type="GO" id="GO:0005576">
    <property type="term" value="C:extracellular region"/>
    <property type="evidence" value="ECO:0007669"/>
    <property type="project" value="TreeGrafter"/>
</dbReference>
<protein>
    <submittedName>
        <fullName evidence="2">Uncharacterized protein</fullName>
    </submittedName>
</protein>
<dbReference type="AlphaFoldDB" id="A0A1S2N3T4"/>
<evidence type="ECO:0000256" key="1">
    <source>
        <dbReference type="SAM" id="SignalP"/>
    </source>
</evidence>
<feature type="chain" id="PRO_5013386083" evidence="1">
    <location>
        <begin position="28"/>
        <end position="360"/>
    </location>
</feature>
<organism evidence="2 3">
    <name type="scientific">Massilia timonae</name>
    <dbReference type="NCBI Taxonomy" id="47229"/>
    <lineage>
        <taxon>Bacteria</taxon>
        <taxon>Pseudomonadati</taxon>
        <taxon>Pseudomonadota</taxon>
        <taxon>Betaproteobacteria</taxon>
        <taxon>Burkholderiales</taxon>
        <taxon>Oxalobacteraceae</taxon>
        <taxon>Telluria group</taxon>
        <taxon>Massilia</taxon>
    </lineage>
</organism>
<dbReference type="EMBL" id="JRYB01000001">
    <property type="protein sequence ID" value="OIJ39480.1"/>
    <property type="molecule type" value="Genomic_DNA"/>
</dbReference>
<evidence type="ECO:0000313" key="3">
    <source>
        <dbReference type="Proteomes" id="UP000180246"/>
    </source>
</evidence>
<sequence length="360" mass="40574">MFRRMSQVASPLLILIAVALCPTAAKAASFACGGKLTTVEKAICKDPRLSQLDERMYALYVPIKKAYPDAVLSQRDWLKYGRNRCADSVCLIQAYESRIRQFELGTFRNWAAINMPEMAAVGAVTVGVNYQASTKGSAAAAQWMRQNKILENGLAFARARYPYPSNLQLVAMNCKTPNAFYLWEREAVVFCYELTERLIQQYQNALSDRQTTEPQALQRLLYAVHYVLQHELGHAALHNRRARKNFGNQESEADNFAAVSLISSSRNDADLIDMLFGVKYFSDVFRQQGLTLDALTDEHDLSERRYYAFACLAAGANAKVAQQFMLVAQFSEAKIRKCQADWRHGKEAMGNLNTQMASTR</sequence>
<gene>
    <name evidence="2" type="ORF">LO55_1269</name>
</gene>
<accession>A0A1S2N3T4</accession>
<dbReference type="PANTHER" id="PTHR37549:SF1">
    <property type="entry name" value="LIPOPROTEIN LPRI"/>
    <property type="match status" value="1"/>
</dbReference>
<reference evidence="2 3" key="1">
    <citation type="submission" date="2014-10" db="EMBL/GenBank/DDBJ databases">
        <authorList>
            <person name="Seo M.-J."/>
            <person name="Seok Y.J."/>
            <person name="Cha I.-T."/>
        </authorList>
    </citation>
    <scope>NUCLEOTIDE SEQUENCE [LARGE SCALE GENOMIC DNA]</scope>
    <source>
        <strain evidence="2 3">NEU</strain>
    </source>
</reference>
<proteinExistence type="predicted"/>
<name>A0A1S2N3T4_9BURK</name>
<dbReference type="InterPro" id="IPR052755">
    <property type="entry name" value="Lysozyme_Inhibitor_LprI"/>
</dbReference>
<dbReference type="Pfam" id="PF14247">
    <property type="entry name" value="DUF4344"/>
    <property type="match status" value="1"/>
</dbReference>
<feature type="signal peptide" evidence="1">
    <location>
        <begin position="1"/>
        <end position="27"/>
    </location>
</feature>
<dbReference type="RefSeq" id="WP_083415200.1">
    <property type="nucleotide sequence ID" value="NZ_JRYB01000001.1"/>
</dbReference>
<dbReference type="Proteomes" id="UP000180246">
    <property type="component" value="Unassembled WGS sequence"/>
</dbReference>
<dbReference type="PANTHER" id="PTHR37549">
    <property type="entry name" value="LIPOPROTEIN LPRI"/>
    <property type="match status" value="1"/>
</dbReference>
<keyword evidence="1" id="KW-0732">Signal</keyword>
<dbReference type="InterPro" id="IPR025644">
    <property type="entry name" value="DUF4344"/>
</dbReference>